<dbReference type="Gene3D" id="4.10.75.10">
    <property type="entry name" value="Elafin-like"/>
    <property type="match status" value="1"/>
</dbReference>
<dbReference type="PROSITE" id="PS51390">
    <property type="entry name" value="WAP"/>
    <property type="match status" value="1"/>
</dbReference>
<dbReference type="InterPro" id="IPR036645">
    <property type="entry name" value="Elafin-like_sf"/>
</dbReference>
<evidence type="ECO:0000313" key="3">
    <source>
        <dbReference type="Ensembl" id="ENSPCEP00000006331.1"/>
    </source>
</evidence>
<keyword evidence="1" id="KW-0732">Signal</keyword>
<feature type="chain" id="PRO_5034531006" description="WAP domain-containing protein" evidence="1">
    <location>
        <begin position="22"/>
        <end position="72"/>
    </location>
</feature>
<accession>A0A8C8VGQ4</accession>
<evidence type="ECO:0000256" key="1">
    <source>
        <dbReference type="SAM" id="SignalP"/>
    </source>
</evidence>
<sequence>ENSLFPPLLLASTVFRLRLFSVPVKLGTCPPDYIHCIQPGTDECAKDSDCKEEKKCCYCHCAMRCVEPVDGK</sequence>
<evidence type="ECO:0000259" key="2">
    <source>
        <dbReference type="PROSITE" id="PS51390"/>
    </source>
</evidence>
<dbReference type="InterPro" id="IPR008197">
    <property type="entry name" value="WAP_dom"/>
</dbReference>
<feature type="domain" description="WAP" evidence="2">
    <location>
        <begin position="22"/>
        <end position="69"/>
    </location>
</feature>
<dbReference type="AlphaFoldDB" id="A0A8C8VGQ4"/>
<keyword evidence="4" id="KW-1185">Reference proteome</keyword>
<dbReference type="SUPFAM" id="SSF57256">
    <property type="entry name" value="Elafin-like"/>
    <property type="match status" value="1"/>
</dbReference>
<dbReference type="Pfam" id="PF00095">
    <property type="entry name" value="WAP"/>
    <property type="match status" value="1"/>
</dbReference>
<dbReference type="GO" id="GO:0005576">
    <property type="term" value="C:extracellular region"/>
    <property type="evidence" value="ECO:0007669"/>
    <property type="project" value="InterPro"/>
</dbReference>
<dbReference type="SMART" id="SM00217">
    <property type="entry name" value="WAP"/>
    <property type="match status" value="1"/>
</dbReference>
<protein>
    <recommendedName>
        <fullName evidence="2">WAP domain-containing protein</fullName>
    </recommendedName>
</protein>
<name>A0A8C8VGQ4_9SAUR</name>
<reference evidence="3" key="2">
    <citation type="submission" date="2025-09" db="UniProtKB">
        <authorList>
            <consortium name="Ensembl"/>
        </authorList>
    </citation>
    <scope>IDENTIFICATION</scope>
</reference>
<reference evidence="3" key="1">
    <citation type="submission" date="2025-08" db="UniProtKB">
        <authorList>
            <consortium name="Ensembl"/>
        </authorList>
    </citation>
    <scope>IDENTIFICATION</scope>
</reference>
<feature type="signal peptide" evidence="1">
    <location>
        <begin position="1"/>
        <end position="21"/>
    </location>
</feature>
<dbReference type="Proteomes" id="UP000694393">
    <property type="component" value="Unplaced"/>
</dbReference>
<evidence type="ECO:0000313" key="4">
    <source>
        <dbReference type="Proteomes" id="UP000694393"/>
    </source>
</evidence>
<dbReference type="GO" id="GO:0030414">
    <property type="term" value="F:peptidase inhibitor activity"/>
    <property type="evidence" value="ECO:0007669"/>
    <property type="project" value="InterPro"/>
</dbReference>
<dbReference type="Ensembl" id="ENSPCET00000006563.1">
    <property type="protein sequence ID" value="ENSPCEP00000006331.1"/>
    <property type="gene ID" value="ENSPCEG00000005118.1"/>
</dbReference>
<proteinExistence type="predicted"/>
<dbReference type="PRINTS" id="PR00003">
    <property type="entry name" value="4DISULPHCORE"/>
</dbReference>
<organism evidence="3 4">
    <name type="scientific">Pelusios castaneus</name>
    <name type="common">West African mud turtle</name>
    <dbReference type="NCBI Taxonomy" id="367368"/>
    <lineage>
        <taxon>Eukaryota</taxon>
        <taxon>Metazoa</taxon>
        <taxon>Chordata</taxon>
        <taxon>Craniata</taxon>
        <taxon>Vertebrata</taxon>
        <taxon>Euteleostomi</taxon>
        <taxon>Archelosauria</taxon>
        <taxon>Testudinata</taxon>
        <taxon>Testudines</taxon>
        <taxon>Pleurodira</taxon>
        <taxon>Pelomedusidae</taxon>
        <taxon>Pelusios</taxon>
    </lineage>
</organism>